<dbReference type="EMBL" id="JBHTLU010000031">
    <property type="protein sequence ID" value="MFD1222454.1"/>
    <property type="molecule type" value="Genomic_DNA"/>
</dbReference>
<keyword evidence="5 6" id="KW-0472">Membrane</keyword>
<gene>
    <name evidence="9" type="ORF">ACFQ4B_20260</name>
</gene>
<comment type="subcellular location">
    <subcellularLocation>
        <location evidence="1 6">Cell membrane</location>
        <topology evidence="1 6">Multi-pass membrane protein</topology>
    </subcellularLocation>
</comment>
<keyword evidence="10" id="KW-1185">Reference proteome</keyword>
<evidence type="ECO:0000256" key="3">
    <source>
        <dbReference type="ARBA" id="ARBA00022692"/>
    </source>
</evidence>
<organism evidence="9 10">
    <name type="scientific">Paenibacillus vulneris</name>
    <dbReference type="NCBI Taxonomy" id="1133364"/>
    <lineage>
        <taxon>Bacteria</taxon>
        <taxon>Bacillati</taxon>
        <taxon>Bacillota</taxon>
        <taxon>Bacilli</taxon>
        <taxon>Bacillales</taxon>
        <taxon>Paenibacillaceae</taxon>
        <taxon>Paenibacillus</taxon>
    </lineage>
</organism>
<evidence type="ECO:0000259" key="7">
    <source>
        <dbReference type="Pfam" id="PF10035"/>
    </source>
</evidence>
<keyword evidence="3 6" id="KW-0812">Transmembrane</keyword>
<evidence type="ECO:0000256" key="1">
    <source>
        <dbReference type="ARBA" id="ARBA00004651"/>
    </source>
</evidence>
<feature type="transmembrane region" description="Helical" evidence="6">
    <location>
        <begin position="34"/>
        <end position="55"/>
    </location>
</feature>
<keyword evidence="4 6" id="KW-1133">Transmembrane helix</keyword>
<evidence type="ECO:0000256" key="6">
    <source>
        <dbReference type="HAMAP-Rule" id="MF_01515"/>
    </source>
</evidence>
<dbReference type="NCBIfam" id="NF003194">
    <property type="entry name" value="PRK04164.1-5"/>
    <property type="match status" value="1"/>
</dbReference>
<feature type="domain" description="DUF5698" evidence="8">
    <location>
        <begin position="22"/>
        <end position="79"/>
    </location>
</feature>
<dbReference type="InterPro" id="IPR022930">
    <property type="entry name" value="UPF0316"/>
</dbReference>
<name>A0ABW3USM8_9BACL</name>
<evidence type="ECO:0000313" key="9">
    <source>
        <dbReference type="EMBL" id="MFD1222454.1"/>
    </source>
</evidence>
<feature type="transmembrane region" description="Helical" evidence="6">
    <location>
        <begin position="6"/>
        <end position="27"/>
    </location>
</feature>
<evidence type="ECO:0000313" key="10">
    <source>
        <dbReference type="Proteomes" id="UP001597180"/>
    </source>
</evidence>
<accession>A0ABW3USM8</accession>
<evidence type="ECO:0000256" key="2">
    <source>
        <dbReference type="ARBA" id="ARBA00022475"/>
    </source>
</evidence>
<dbReference type="InterPro" id="IPR019264">
    <property type="entry name" value="DUF2179"/>
</dbReference>
<keyword evidence="2 6" id="KW-1003">Cell membrane</keyword>
<dbReference type="PANTHER" id="PTHR40060:SF1">
    <property type="entry name" value="UPF0316 PROTEIN YEBE"/>
    <property type="match status" value="1"/>
</dbReference>
<dbReference type="Proteomes" id="UP001597180">
    <property type="component" value="Unassembled WGS sequence"/>
</dbReference>
<dbReference type="HAMAP" id="MF_01515">
    <property type="entry name" value="UPF0316"/>
    <property type="match status" value="1"/>
</dbReference>
<feature type="domain" description="DUF2179" evidence="7">
    <location>
        <begin position="112"/>
        <end position="164"/>
    </location>
</feature>
<dbReference type="Pfam" id="PF10035">
    <property type="entry name" value="DUF2179"/>
    <property type="match status" value="1"/>
</dbReference>
<dbReference type="Pfam" id="PF18955">
    <property type="entry name" value="DUF5698"/>
    <property type="match status" value="1"/>
</dbReference>
<dbReference type="CDD" id="cd16381">
    <property type="entry name" value="YitT_C_like_1"/>
    <property type="match status" value="1"/>
</dbReference>
<dbReference type="InterPro" id="IPR044035">
    <property type="entry name" value="DUF5698"/>
</dbReference>
<evidence type="ECO:0000259" key="8">
    <source>
        <dbReference type="Pfam" id="PF18955"/>
    </source>
</evidence>
<dbReference type="PANTHER" id="PTHR40060">
    <property type="entry name" value="UPF0316 PROTEIN YEBE"/>
    <property type="match status" value="1"/>
</dbReference>
<evidence type="ECO:0000256" key="5">
    <source>
        <dbReference type="ARBA" id="ARBA00023136"/>
    </source>
</evidence>
<evidence type="ECO:0000256" key="4">
    <source>
        <dbReference type="ARBA" id="ARBA00022989"/>
    </source>
</evidence>
<comment type="similarity">
    <text evidence="6">Belongs to the UPF0316 family.</text>
</comment>
<dbReference type="RefSeq" id="WP_079909415.1">
    <property type="nucleotide sequence ID" value="NZ_BAABJG010000015.1"/>
</dbReference>
<sequence length="176" mass="20263">MNALETIITIVVMNVVYVSLFTIRIILVMKARRLLASFISMFEVFVYLMALNIVLQNINQPLNLAAYCIGWGAGVWLGIKIEEWIALGYSTLQIVVNYESTQLPITLREKGYGVTSWMAEGRDGPRLVMQVLTKRNQEKRLMQLIQDLAPKAFVISYEPRTFRGGFWTKRLKDLRE</sequence>
<comment type="caution">
    <text evidence="9">The sequence shown here is derived from an EMBL/GenBank/DDBJ whole genome shotgun (WGS) entry which is preliminary data.</text>
</comment>
<proteinExistence type="inferred from homology"/>
<protein>
    <recommendedName>
        <fullName evidence="6">UPF0316 protein ACFQ4B_20260</fullName>
    </recommendedName>
</protein>
<reference evidence="10" key="1">
    <citation type="journal article" date="2019" name="Int. J. Syst. Evol. Microbiol.">
        <title>The Global Catalogue of Microorganisms (GCM) 10K type strain sequencing project: providing services to taxonomists for standard genome sequencing and annotation.</title>
        <authorList>
            <consortium name="The Broad Institute Genomics Platform"/>
            <consortium name="The Broad Institute Genome Sequencing Center for Infectious Disease"/>
            <person name="Wu L."/>
            <person name="Ma J."/>
        </authorList>
    </citation>
    <scope>NUCLEOTIDE SEQUENCE [LARGE SCALE GENOMIC DNA]</scope>
    <source>
        <strain evidence="10">CCUG 53270</strain>
    </source>
</reference>